<protein>
    <submittedName>
        <fullName evidence="8">M57 family metalloprotease</fullName>
    </submittedName>
</protein>
<dbReference type="PANTHER" id="PTHR10201:SF323">
    <property type="entry name" value="MATRIX METALLOPROTEINASE-21"/>
    <property type="match status" value="1"/>
</dbReference>
<organism evidence="8 9">
    <name type="scientific">Pediococcus inopinatus</name>
    <dbReference type="NCBI Taxonomy" id="114090"/>
    <lineage>
        <taxon>Bacteria</taxon>
        <taxon>Bacillati</taxon>
        <taxon>Bacillota</taxon>
        <taxon>Bacilli</taxon>
        <taxon>Lactobacillales</taxon>
        <taxon>Lactobacillaceae</taxon>
        <taxon>Pediococcus</taxon>
    </lineage>
</organism>
<dbReference type="PANTHER" id="PTHR10201">
    <property type="entry name" value="MATRIX METALLOPROTEINASE"/>
    <property type="match status" value="1"/>
</dbReference>
<evidence type="ECO:0000313" key="8">
    <source>
        <dbReference type="EMBL" id="WPC21262.1"/>
    </source>
</evidence>
<proteinExistence type="predicted"/>
<dbReference type="EMBL" id="CP104778">
    <property type="protein sequence ID" value="WPC21262.1"/>
    <property type="molecule type" value="Genomic_DNA"/>
</dbReference>
<evidence type="ECO:0000313" key="9">
    <source>
        <dbReference type="Proteomes" id="UP001302696"/>
    </source>
</evidence>
<dbReference type="InterPro" id="IPR001818">
    <property type="entry name" value="Pept_M10_metallopeptidase"/>
</dbReference>
<keyword evidence="1" id="KW-0645">Protease</keyword>
<feature type="compositionally biased region" description="Low complexity" evidence="6">
    <location>
        <begin position="60"/>
        <end position="77"/>
    </location>
</feature>
<dbReference type="Pfam" id="PF00413">
    <property type="entry name" value="Peptidase_M10"/>
    <property type="match status" value="1"/>
</dbReference>
<dbReference type="GO" id="GO:0008237">
    <property type="term" value="F:metallopeptidase activity"/>
    <property type="evidence" value="ECO:0007669"/>
    <property type="project" value="UniProtKB-KW"/>
</dbReference>
<dbReference type="InterPro" id="IPR024079">
    <property type="entry name" value="MetalloPept_cat_dom_sf"/>
</dbReference>
<keyword evidence="3" id="KW-0378">Hydrolase</keyword>
<gene>
    <name evidence="8" type="ORF">N6G96_08260</name>
</gene>
<evidence type="ECO:0000256" key="6">
    <source>
        <dbReference type="SAM" id="MobiDB-lite"/>
    </source>
</evidence>
<evidence type="ECO:0000256" key="2">
    <source>
        <dbReference type="ARBA" id="ARBA00022723"/>
    </source>
</evidence>
<evidence type="ECO:0000256" key="1">
    <source>
        <dbReference type="ARBA" id="ARBA00022670"/>
    </source>
</evidence>
<keyword evidence="5 8" id="KW-0482">Metalloprotease</keyword>
<evidence type="ECO:0000259" key="7">
    <source>
        <dbReference type="Pfam" id="PF00413"/>
    </source>
</evidence>
<dbReference type="Proteomes" id="UP001302696">
    <property type="component" value="Chromosome"/>
</dbReference>
<sequence length="235" mass="25513">MRRRAFVWIIIIIAGLYFSTKTNIQETAKNLYADSKQEISKVISAINSQPITHEIKVDPNSNASNSSSANTTTQNATATENVIQGHKLSNVYYYHFATNVPKNVRNAFLEAVKIYNQTGLVKLVAGTGTQRQNQIKFSVYSKTMTSSQQGVIELGLGGPEIIQQTGLNAYTVNHASASLNTHYSSAVHLSVAVHELGHALGLAHSGSKDSVMYPVDQGKTTLSAADIEGLKVIYK</sequence>
<dbReference type="CDD" id="cd04268">
    <property type="entry name" value="ZnMc_MMP_like"/>
    <property type="match status" value="1"/>
</dbReference>
<feature type="region of interest" description="Disordered" evidence="6">
    <location>
        <begin position="58"/>
        <end position="77"/>
    </location>
</feature>
<dbReference type="RefSeq" id="WP_231908605.1">
    <property type="nucleotide sequence ID" value="NZ_BBIM01000034.1"/>
</dbReference>
<evidence type="ECO:0000256" key="5">
    <source>
        <dbReference type="ARBA" id="ARBA00023049"/>
    </source>
</evidence>
<evidence type="ECO:0000256" key="4">
    <source>
        <dbReference type="ARBA" id="ARBA00022833"/>
    </source>
</evidence>
<evidence type="ECO:0000256" key="3">
    <source>
        <dbReference type="ARBA" id="ARBA00022801"/>
    </source>
</evidence>
<keyword evidence="2" id="KW-0479">Metal-binding</keyword>
<reference evidence="9" key="1">
    <citation type="submission" date="2024-06" db="EMBL/GenBank/DDBJ databases">
        <authorList>
            <person name="Chang H.C."/>
            <person name="Mun S.Y."/>
        </authorList>
    </citation>
    <scope>NUCLEOTIDE SEQUENCE [LARGE SCALE GENOMIC DNA]</scope>
    <source>
        <strain evidence="9">KT1</strain>
    </source>
</reference>
<accession>A0ABZ0Q2T9</accession>
<dbReference type="Gene3D" id="3.40.390.10">
    <property type="entry name" value="Collagenase (Catalytic Domain)"/>
    <property type="match status" value="1"/>
</dbReference>
<dbReference type="SUPFAM" id="SSF55486">
    <property type="entry name" value="Metalloproteases ('zincins'), catalytic domain"/>
    <property type="match status" value="1"/>
</dbReference>
<name>A0ABZ0Q2T9_9LACO</name>
<keyword evidence="9" id="KW-1185">Reference proteome</keyword>
<keyword evidence="4" id="KW-0862">Zinc</keyword>
<feature type="domain" description="Peptidase M10 metallopeptidase" evidence="7">
    <location>
        <begin position="183"/>
        <end position="234"/>
    </location>
</feature>